<reference evidence="2 3" key="1">
    <citation type="journal article" date="2019" name="Mol. Biol. Evol.">
        <title>Blast fungal genomes show frequent chromosomal changes, gene gains and losses, and effector gene turnover.</title>
        <authorList>
            <person name="Gomez Luciano L.B."/>
            <person name="Jason Tsai I."/>
            <person name="Chuma I."/>
            <person name="Tosa Y."/>
            <person name="Chen Y.H."/>
            <person name="Li J.Y."/>
            <person name="Li M.Y."/>
            <person name="Jade Lu M.Y."/>
            <person name="Nakayashiki H."/>
            <person name="Li W.H."/>
        </authorList>
    </citation>
    <scope>NUCLEOTIDE SEQUENCE [LARGE SCALE GENOMIC DNA]</scope>
    <source>
        <strain evidence="2">MZ5-1-6</strain>
    </source>
</reference>
<organism evidence="2 3">
    <name type="scientific">Pyricularia oryzae</name>
    <name type="common">Rice blast fungus</name>
    <name type="synonym">Magnaporthe oryzae</name>
    <dbReference type="NCBI Taxonomy" id="318829"/>
    <lineage>
        <taxon>Eukaryota</taxon>
        <taxon>Fungi</taxon>
        <taxon>Dikarya</taxon>
        <taxon>Ascomycota</taxon>
        <taxon>Pezizomycotina</taxon>
        <taxon>Sordariomycetes</taxon>
        <taxon>Sordariomycetidae</taxon>
        <taxon>Magnaporthales</taxon>
        <taxon>Pyriculariaceae</taxon>
        <taxon>Pyricularia</taxon>
    </lineage>
</organism>
<feature type="region of interest" description="Disordered" evidence="1">
    <location>
        <begin position="18"/>
        <end position="48"/>
    </location>
</feature>
<dbReference type="AlphaFoldDB" id="A0A4P7N815"/>
<dbReference type="EMBL" id="CP034206">
    <property type="protein sequence ID" value="QBZ58613.1"/>
    <property type="molecule type" value="Genomic_DNA"/>
</dbReference>
<accession>A0A4P7N815</accession>
<evidence type="ECO:0000313" key="2">
    <source>
        <dbReference type="EMBL" id="QBZ58613.1"/>
    </source>
</evidence>
<proteinExistence type="predicted"/>
<evidence type="ECO:0000256" key="1">
    <source>
        <dbReference type="SAM" id="MobiDB-lite"/>
    </source>
</evidence>
<gene>
    <name evidence="2" type="ORF">PoMZ_03569</name>
</gene>
<name>A0A4P7N815_PYROR</name>
<sequence>MNIKTIVAIACVRHGAIAAPSKKPPPSDLYVEGSPENSGGTPDRAKQQ</sequence>
<protein>
    <submittedName>
        <fullName evidence="2">Uncharacterized protein</fullName>
    </submittedName>
</protein>
<evidence type="ECO:0000313" key="3">
    <source>
        <dbReference type="Proteomes" id="UP000294847"/>
    </source>
</evidence>
<dbReference type="Proteomes" id="UP000294847">
    <property type="component" value="Chromosome 3"/>
</dbReference>